<reference evidence="7 8" key="1">
    <citation type="submission" date="2016-07" db="EMBL/GenBank/DDBJ databases">
        <title>Pervasive Adenine N6-methylation of Active Genes in Fungi.</title>
        <authorList>
            <consortium name="DOE Joint Genome Institute"/>
            <person name="Mondo S.J."/>
            <person name="Dannebaum R.O."/>
            <person name="Kuo R.C."/>
            <person name="Labutti K."/>
            <person name="Haridas S."/>
            <person name="Kuo A."/>
            <person name="Salamov A."/>
            <person name="Ahrendt S.R."/>
            <person name="Lipzen A."/>
            <person name="Sullivan W."/>
            <person name="Andreopoulos W.B."/>
            <person name="Clum A."/>
            <person name="Lindquist E."/>
            <person name="Daum C."/>
            <person name="Ramamoorthy G.K."/>
            <person name="Gryganskyi A."/>
            <person name="Culley D."/>
            <person name="Magnuson J.K."/>
            <person name="James T.Y."/>
            <person name="O'Malley M.A."/>
            <person name="Stajich J.E."/>
            <person name="Spatafora J.W."/>
            <person name="Visel A."/>
            <person name="Grigoriev I.V."/>
        </authorList>
    </citation>
    <scope>NUCLEOTIDE SEQUENCE [LARGE SCALE GENOMIC DNA]</scope>
    <source>
        <strain evidence="7 8">NRRL 2496</strain>
    </source>
</reference>
<dbReference type="Gene3D" id="3.40.50.10810">
    <property type="entry name" value="Tandem AAA-ATPase domain"/>
    <property type="match status" value="2"/>
</dbReference>
<keyword evidence="2" id="KW-0378">Hydrolase</keyword>
<keyword evidence="3" id="KW-0067">ATP-binding</keyword>
<proteinExistence type="predicted"/>
<organism evidence="7 8">
    <name type="scientific">Syncephalastrum racemosum</name>
    <name type="common">Filamentous fungus</name>
    <dbReference type="NCBI Taxonomy" id="13706"/>
    <lineage>
        <taxon>Eukaryota</taxon>
        <taxon>Fungi</taxon>
        <taxon>Fungi incertae sedis</taxon>
        <taxon>Mucoromycota</taxon>
        <taxon>Mucoromycotina</taxon>
        <taxon>Mucoromycetes</taxon>
        <taxon>Mucorales</taxon>
        <taxon>Syncephalastraceae</taxon>
        <taxon>Syncephalastrum</taxon>
    </lineage>
</organism>
<feature type="compositionally biased region" description="Polar residues" evidence="4">
    <location>
        <begin position="66"/>
        <end position="85"/>
    </location>
</feature>
<feature type="compositionally biased region" description="Polar residues" evidence="4">
    <location>
        <begin position="105"/>
        <end position="121"/>
    </location>
</feature>
<evidence type="ECO:0000313" key="7">
    <source>
        <dbReference type="EMBL" id="ORZ01384.1"/>
    </source>
</evidence>
<name>A0A1X2HPR6_SYNRA</name>
<dbReference type="InParanoid" id="A0A1X2HPR6"/>
<dbReference type="PROSITE" id="PS51194">
    <property type="entry name" value="HELICASE_CTER"/>
    <property type="match status" value="1"/>
</dbReference>
<dbReference type="GO" id="GO:0016787">
    <property type="term" value="F:hydrolase activity"/>
    <property type="evidence" value="ECO:0007669"/>
    <property type="project" value="UniProtKB-KW"/>
</dbReference>
<feature type="compositionally biased region" description="Low complexity" evidence="4">
    <location>
        <begin position="11"/>
        <end position="26"/>
    </location>
</feature>
<dbReference type="GO" id="GO:0005634">
    <property type="term" value="C:nucleus"/>
    <property type="evidence" value="ECO:0007669"/>
    <property type="project" value="TreeGrafter"/>
</dbReference>
<dbReference type="OrthoDB" id="448448at2759"/>
<dbReference type="OMA" id="WDAIIPR"/>
<dbReference type="InterPro" id="IPR038718">
    <property type="entry name" value="SNF2-like_sf"/>
</dbReference>
<dbReference type="InterPro" id="IPR014001">
    <property type="entry name" value="Helicase_ATP-bd"/>
</dbReference>
<dbReference type="SUPFAM" id="SSF52540">
    <property type="entry name" value="P-loop containing nucleoside triphosphate hydrolases"/>
    <property type="match status" value="2"/>
</dbReference>
<dbReference type="GO" id="GO:0008094">
    <property type="term" value="F:ATP-dependent activity, acting on DNA"/>
    <property type="evidence" value="ECO:0007669"/>
    <property type="project" value="TreeGrafter"/>
</dbReference>
<feature type="compositionally biased region" description="Polar residues" evidence="4">
    <location>
        <begin position="732"/>
        <end position="742"/>
    </location>
</feature>
<dbReference type="PANTHER" id="PTHR45626">
    <property type="entry name" value="TRANSCRIPTION TERMINATION FACTOR 2-RELATED"/>
    <property type="match status" value="1"/>
</dbReference>
<dbReference type="InterPro" id="IPR049730">
    <property type="entry name" value="SNF2/RAD54-like_C"/>
</dbReference>
<dbReference type="Pfam" id="PF00176">
    <property type="entry name" value="SNF2-rel_dom"/>
    <property type="match status" value="1"/>
</dbReference>
<evidence type="ECO:0000256" key="2">
    <source>
        <dbReference type="ARBA" id="ARBA00022801"/>
    </source>
</evidence>
<dbReference type="CDD" id="cd18793">
    <property type="entry name" value="SF2_C_SNF"/>
    <property type="match status" value="1"/>
</dbReference>
<dbReference type="SMART" id="SM00487">
    <property type="entry name" value="DEXDc"/>
    <property type="match status" value="1"/>
</dbReference>
<keyword evidence="8" id="KW-1185">Reference proteome</keyword>
<dbReference type="GO" id="GO:0005524">
    <property type="term" value="F:ATP binding"/>
    <property type="evidence" value="ECO:0007669"/>
    <property type="project" value="UniProtKB-KW"/>
</dbReference>
<dbReference type="CDD" id="cd18008">
    <property type="entry name" value="DEXDc_SHPRH-like"/>
    <property type="match status" value="1"/>
</dbReference>
<feature type="region of interest" description="Disordered" evidence="4">
    <location>
        <begin position="1"/>
        <end position="31"/>
    </location>
</feature>
<dbReference type="AlphaFoldDB" id="A0A1X2HPR6"/>
<protein>
    <submittedName>
        <fullName evidence="7">SNF2 family N-terminal domain-domain-containing protein</fullName>
    </submittedName>
</protein>
<feature type="compositionally biased region" description="Basic and acidic residues" evidence="4">
    <location>
        <begin position="94"/>
        <end position="104"/>
    </location>
</feature>
<accession>A0A1X2HPR6</accession>
<dbReference type="Pfam" id="PF00271">
    <property type="entry name" value="Helicase_C"/>
    <property type="match status" value="1"/>
</dbReference>
<evidence type="ECO:0000259" key="6">
    <source>
        <dbReference type="PROSITE" id="PS51194"/>
    </source>
</evidence>
<feature type="compositionally biased region" description="Low complexity" evidence="4">
    <location>
        <begin position="122"/>
        <end position="136"/>
    </location>
</feature>
<feature type="domain" description="Helicase ATP-binding" evidence="5">
    <location>
        <begin position="449"/>
        <end position="670"/>
    </location>
</feature>
<dbReference type="EMBL" id="MCGN01000002">
    <property type="protein sequence ID" value="ORZ01384.1"/>
    <property type="molecule type" value="Genomic_DNA"/>
</dbReference>
<feature type="region of interest" description="Disordered" evidence="4">
    <location>
        <begin position="717"/>
        <end position="743"/>
    </location>
</feature>
<feature type="compositionally biased region" description="Low complexity" evidence="4">
    <location>
        <begin position="44"/>
        <end position="55"/>
    </location>
</feature>
<dbReference type="GO" id="GO:0006281">
    <property type="term" value="P:DNA repair"/>
    <property type="evidence" value="ECO:0007669"/>
    <property type="project" value="TreeGrafter"/>
</dbReference>
<keyword evidence="1" id="KW-0547">Nucleotide-binding</keyword>
<dbReference type="InterPro" id="IPR050628">
    <property type="entry name" value="SNF2_RAD54_helicase_TF"/>
</dbReference>
<evidence type="ECO:0000256" key="4">
    <source>
        <dbReference type="SAM" id="MobiDB-lite"/>
    </source>
</evidence>
<sequence length="1094" mass="122233">MTQPHQQRYLASLNSSPSSAASSSSSFKRAYPSQTMYSDVDCIPSAMSSSSTPMPNLSLIVLSDSGDMSSADESSPVDSDTSSKAPESPKRRRVSQEFNRDRSPRSTPTSFPEEQGRQNAPSSSSRLYHSQSSSSLRLQHPPAFITPLSVQPAYATELDHLRQQHQQHQQQTIQSARPLSQPAHAPEAGDDDEERSTRQLCLGMITTEIVSVKPLNLIRDEQYEPVTVKPDGRQEDGNYSFSIFSRSKPPKFYGWVMYEATRALGPVAERGMAWWDAIIPRGKATPSRTPLLIILYSMPGHKEGIGRLFRMYHQILQAPPLYNPACRYDNPHTVPETRSTSFAGYGSSRKSRSYHGVSTPVSESLTTKPESPDADQTRRDIALLLDSIPQDAKLLKKKRKGNANGETRRSAIVVEDSDEEEDTPKLEIEGLNVNLLPHQVTGIMWMTDREENKTSNGGILADDMGLGKTIQTIGLVLTTLNQAQETPGGERQRTLIVCPLALIRQWAQEFSDKTTDGKLRVLVHHGQTRTRDIEALKSYDVVITTYQILSSDFPKTESRKGRPRASKYDIRVDYTQFSAASGASSPSSRMTSPGISGDENPLVNDDFGPLFQINWYRVVLDEAQQIKNRVTRSAKASYTLNSQKRWCLTGTPLQNSADELYSLIRFLRVQPLCDYPTFRRSISRPLADGDVKIALDRLKAVLMAVMLRRTKQLLHDTQDDAAQDKEPDDPSQQETPRLSKQLSLKLPPRHKKDILLNFTDAERFLYDMISSRTRVVLQKLIQKSKSKEGNYVSMLCMILRLRQACNHPQLVLKALVKDDGGDILGAANNGDTSSPREFNEAAAARDMMANVARGLGWSSASQVSSTGRQTCQLCGRSIRRASTVYESFCDACTQLLQESTEPQTLHTAAIDTKLPPGDFVTSTKVSQVLRILADTRRRAPGEKTIVFSQFTSMLDLLEDPLRKCGFQYVRYDGFMPNSQREKSLRKLREDPACQVMLISLKCGSLGLNLTAANRVILMDVWWNPAVEDQAIDRVHRIGQRLPVEVVRLMIANTMEQKIVELQNQKAMMARGALGDGTVKNTKLTIEEIKSLFDL</sequence>
<dbReference type="InterPro" id="IPR000330">
    <property type="entry name" value="SNF2_N"/>
</dbReference>
<comment type="caution">
    <text evidence="7">The sequence shown here is derived from an EMBL/GenBank/DDBJ whole genome shotgun (WGS) entry which is preliminary data.</text>
</comment>
<feature type="region of interest" description="Disordered" evidence="4">
    <location>
        <begin position="160"/>
        <end position="196"/>
    </location>
</feature>
<feature type="domain" description="Helicase C-terminal" evidence="6">
    <location>
        <begin position="924"/>
        <end position="1089"/>
    </location>
</feature>
<dbReference type="PROSITE" id="PS51192">
    <property type="entry name" value="HELICASE_ATP_BIND_1"/>
    <property type="match status" value="1"/>
</dbReference>
<feature type="region of interest" description="Disordered" evidence="4">
    <location>
        <begin position="333"/>
        <end position="375"/>
    </location>
</feature>
<evidence type="ECO:0000256" key="1">
    <source>
        <dbReference type="ARBA" id="ARBA00022741"/>
    </source>
</evidence>
<evidence type="ECO:0000313" key="8">
    <source>
        <dbReference type="Proteomes" id="UP000242180"/>
    </source>
</evidence>
<evidence type="ECO:0000256" key="3">
    <source>
        <dbReference type="ARBA" id="ARBA00022840"/>
    </source>
</evidence>
<gene>
    <name evidence="7" type="ORF">BCR43DRAFT_502944</name>
</gene>
<dbReference type="InterPro" id="IPR027417">
    <property type="entry name" value="P-loop_NTPase"/>
</dbReference>
<dbReference type="STRING" id="13706.A0A1X2HPR6"/>
<dbReference type="SMART" id="SM00490">
    <property type="entry name" value="HELICc"/>
    <property type="match status" value="1"/>
</dbReference>
<feature type="compositionally biased region" description="Polar residues" evidence="4">
    <location>
        <begin position="359"/>
        <end position="369"/>
    </location>
</feature>
<dbReference type="InterPro" id="IPR001650">
    <property type="entry name" value="Helicase_C-like"/>
</dbReference>
<evidence type="ECO:0000259" key="5">
    <source>
        <dbReference type="PROSITE" id="PS51192"/>
    </source>
</evidence>
<feature type="region of interest" description="Disordered" evidence="4">
    <location>
        <begin position="43"/>
        <end position="136"/>
    </location>
</feature>
<dbReference type="Gene3D" id="3.40.50.300">
    <property type="entry name" value="P-loop containing nucleotide triphosphate hydrolases"/>
    <property type="match status" value="1"/>
</dbReference>
<dbReference type="Proteomes" id="UP000242180">
    <property type="component" value="Unassembled WGS sequence"/>
</dbReference>
<dbReference type="FunCoup" id="A0A1X2HPR6">
    <property type="interactions" value="197"/>
</dbReference>